<dbReference type="InterPro" id="IPR000182">
    <property type="entry name" value="GNAT_dom"/>
</dbReference>
<keyword evidence="1 5" id="KW-0808">Transferase</keyword>
<dbReference type="PANTHER" id="PTHR43420:SF12">
    <property type="entry name" value="N-ACETYLTRANSFERASE DOMAIN-CONTAINING PROTEIN"/>
    <property type="match status" value="1"/>
</dbReference>
<evidence type="ECO:0000256" key="1">
    <source>
        <dbReference type="ARBA" id="ARBA00022679"/>
    </source>
</evidence>
<keyword evidence="2" id="KW-0012">Acyltransferase</keyword>
<dbReference type="PROSITE" id="PS51186">
    <property type="entry name" value="GNAT"/>
    <property type="match status" value="1"/>
</dbReference>
<dbReference type="InterPro" id="IPR050680">
    <property type="entry name" value="YpeA/RimI_acetyltransf"/>
</dbReference>
<feature type="domain" description="N-acetyltransferase" evidence="4">
    <location>
        <begin position="126"/>
        <end position="268"/>
    </location>
</feature>
<evidence type="ECO:0000259" key="4">
    <source>
        <dbReference type="PROSITE" id="PS51186"/>
    </source>
</evidence>
<dbReference type="InterPro" id="IPR056935">
    <property type="entry name" value="Rv0428c-like_C"/>
</dbReference>
<dbReference type="InterPro" id="IPR016181">
    <property type="entry name" value="Acyl_CoA_acyltransferase"/>
</dbReference>
<sequence>MNRSLGFVSNSIMPSGGENRKMENPKRIEEISLNGWPALQTLLYDGWLLRFADGYSKRSNSVNPLYGSAYEVDEKIAYCESLYKERGQAAVFKVTPFAEPAGLDAKLEERGYAFVDHTLVKTASLLDLEPSTYEDVVIATELTSYWLDTIAELQGLNADQKETTRRMMEGQPLRKAFVVVRHEGAPAACGMAVIEQGYAGLYDIVTDPKLRGRGYGEILTRHLLGWAKEQGAERGYLLVVKNNEAANRLYDKFGFRQLYDYWYRVKKV</sequence>
<protein>
    <submittedName>
        <fullName evidence="5">GNAT family N-acetyltransferase</fullName>
    </submittedName>
</protein>
<dbReference type="Proteomes" id="UP000266482">
    <property type="component" value="Unassembled WGS sequence"/>
</dbReference>
<dbReference type="Pfam" id="PF24553">
    <property type="entry name" value="Rv0428c_C"/>
    <property type="match status" value="1"/>
</dbReference>
<feature type="region of interest" description="Disordered" evidence="3">
    <location>
        <begin position="1"/>
        <end position="23"/>
    </location>
</feature>
<dbReference type="GO" id="GO:0016747">
    <property type="term" value="F:acyltransferase activity, transferring groups other than amino-acyl groups"/>
    <property type="evidence" value="ECO:0007669"/>
    <property type="project" value="InterPro"/>
</dbReference>
<feature type="compositionally biased region" description="Polar residues" evidence="3">
    <location>
        <begin position="1"/>
        <end position="13"/>
    </location>
</feature>
<dbReference type="CDD" id="cd04301">
    <property type="entry name" value="NAT_SF"/>
    <property type="match status" value="1"/>
</dbReference>
<dbReference type="Gene3D" id="3.40.630.30">
    <property type="match status" value="1"/>
</dbReference>
<evidence type="ECO:0000256" key="2">
    <source>
        <dbReference type="ARBA" id="ARBA00023315"/>
    </source>
</evidence>
<comment type="caution">
    <text evidence="5">The sequence shown here is derived from an EMBL/GenBank/DDBJ whole genome shotgun (WGS) entry which is preliminary data.</text>
</comment>
<evidence type="ECO:0000313" key="6">
    <source>
        <dbReference type="Proteomes" id="UP000266482"/>
    </source>
</evidence>
<dbReference type="OrthoDB" id="9805924at2"/>
<dbReference type="PANTHER" id="PTHR43420">
    <property type="entry name" value="ACETYLTRANSFERASE"/>
    <property type="match status" value="1"/>
</dbReference>
<evidence type="ECO:0000313" key="5">
    <source>
        <dbReference type="EMBL" id="RIX54091.1"/>
    </source>
</evidence>
<proteinExistence type="predicted"/>
<keyword evidence="6" id="KW-1185">Reference proteome</keyword>
<gene>
    <name evidence="5" type="ORF">D3P08_07525</name>
</gene>
<organism evidence="5 6">
    <name type="scientific">Paenibacillus nanensis</name>
    <dbReference type="NCBI Taxonomy" id="393251"/>
    <lineage>
        <taxon>Bacteria</taxon>
        <taxon>Bacillati</taxon>
        <taxon>Bacillota</taxon>
        <taxon>Bacilli</taxon>
        <taxon>Bacillales</taxon>
        <taxon>Paenibacillaceae</taxon>
        <taxon>Paenibacillus</taxon>
    </lineage>
</organism>
<accession>A0A3A1V2S7</accession>
<evidence type="ECO:0000256" key="3">
    <source>
        <dbReference type="SAM" id="MobiDB-lite"/>
    </source>
</evidence>
<dbReference type="AlphaFoldDB" id="A0A3A1V2S7"/>
<dbReference type="EMBL" id="QXQA01000003">
    <property type="protein sequence ID" value="RIX54091.1"/>
    <property type="molecule type" value="Genomic_DNA"/>
</dbReference>
<name>A0A3A1V2S7_9BACL</name>
<reference evidence="5 6" key="1">
    <citation type="submission" date="2018-09" db="EMBL/GenBank/DDBJ databases">
        <title>Paenibacillus aracenensis nov. sp. isolated from a cave in southern Spain.</title>
        <authorList>
            <person name="Jurado V."/>
            <person name="Gutierrez-Patricio S."/>
            <person name="Gonzalez-Pimentel J.L."/>
            <person name="Miller A.Z."/>
            <person name="Laiz L."/>
            <person name="Saiz-Jimenez C."/>
        </authorList>
    </citation>
    <scope>NUCLEOTIDE SEQUENCE [LARGE SCALE GENOMIC DNA]</scope>
    <source>
        <strain evidence="5 6">DSM 22867</strain>
    </source>
</reference>
<dbReference type="SUPFAM" id="SSF55729">
    <property type="entry name" value="Acyl-CoA N-acyltransferases (Nat)"/>
    <property type="match status" value="1"/>
</dbReference>